<feature type="region of interest" description="Disordered" evidence="1">
    <location>
        <begin position="41"/>
        <end position="60"/>
    </location>
</feature>
<dbReference type="OrthoDB" id="10683846at2759"/>
<dbReference type="Proteomes" id="UP000230750">
    <property type="component" value="Unassembled WGS sequence"/>
</dbReference>
<proteinExistence type="predicted"/>
<keyword evidence="3" id="KW-1185">Reference proteome</keyword>
<feature type="region of interest" description="Disordered" evidence="1">
    <location>
        <begin position="89"/>
        <end position="110"/>
    </location>
</feature>
<accession>A0A2G8K4Y1</accession>
<evidence type="ECO:0000256" key="1">
    <source>
        <dbReference type="SAM" id="MobiDB-lite"/>
    </source>
</evidence>
<name>A0A2G8K4Y1_STIJA</name>
<comment type="caution">
    <text evidence="2">The sequence shown here is derived from an EMBL/GenBank/DDBJ whole genome shotgun (WGS) entry which is preliminary data.</text>
</comment>
<protein>
    <submittedName>
        <fullName evidence="2">Putative dystrophin, isoforms A/C/F/G/H-like</fullName>
    </submittedName>
</protein>
<dbReference type="AlphaFoldDB" id="A0A2G8K4Y1"/>
<feature type="region of interest" description="Disordered" evidence="1">
    <location>
        <begin position="1"/>
        <end position="28"/>
    </location>
</feature>
<evidence type="ECO:0000313" key="3">
    <source>
        <dbReference type="Proteomes" id="UP000230750"/>
    </source>
</evidence>
<reference evidence="2 3" key="1">
    <citation type="journal article" date="2017" name="PLoS Biol.">
        <title>The sea cucumber genome provides insights into morphological evolution and visceral regeneration.</title>
        <authorList>
            <person name="Zhang X."/>
            <person name="Sun L."/>
            <person name="Yuan J."/>
            <person name="Sun Y."/>
            <person name="Gao Y."/>
            <person name="Zhang L."/>
            <person name="Li S."/>
            <person name="Dai H."/>
            <person name="Hamel J.F."/>
            <person name="Liu C."/>
            <person name="Yu Y."/>
            <person name="Liu S."/>
            <person name="Lin W."/>
            <person name="Guo K."/>
            <person name="Jin S."/>
            <person name="Xu P."/>
            <person name="Storey K.B."/>
            <person name="Huan P."/>
            <person name="Zhang T."/>
            <person name="Zhou Y."/>
            <person name="Zhang J."/>
            <person name="Lin C."/>
            <person name="Li X."/>
            <person name="Xing L."/>
            <person name="Huo D."/>
            <person name="Sun M."/>
            <person name="Wang L."/>
            <person name="Mercier A."/>
            <person name="Li F."/>
            <person name="Yang H."/>
            <person name="Xiang J."/>
        </authorList>
    </citation>
    <scope>NUCLEOTIDE SEQUENCE [LARGE SCALE GENOMIC DNA]</scope>
    <source>
        <strain evidence="2">Shaxun</strain>
        <tissue evidence="2">Muscle</tissue>
    </source>
</reference>
<dbReference type="EMBL" id="MRZV01000880">
    <property type="protein sequence ID" value="PIK43052.1"/>
    <property type="molecule type" value="Genomic_DNA"/>
</dbReference>
<organism evidence="2 3">
    <name type="scientific">Stichopus japonicus</name>
    <name type="common">Sea cucumber</name>
    <dbReference type="NCBI Taxonomy" id="307972"/>
    <lineage>
        <taxon>Eukaryota</taxon>
        <taxon>Metazoa</taxon>
        <taxon>Echinodermata</taxon>
        <taxon>Eleutherozoa</taxon>
        <taxon>Echinozoa</taxon>
        <taxon>Holothuroidea</taxon>
        <taxon>Aspidochirotacea</taxon>
        <taxon>Aspidochirotida</taxon>
        <taxon>Stichopodidae</taxon>
        <taxon>Apostichopus</taxon>
    </lineage>
</organism>
<sequence>MNHHPTSLDKTAPPRLEPYGQSEPQLDKIGTTSYNQHARLRISSSDHTPDRFPNGSLDALHSHKPAYSSLQPQVVVTADPAVDYNSFRISGANDRTTGPDGFSFQSREEPDSQSLTIGNRVWPPHLVDESTVRFPNMSVTRVFPTDEAKLEEMVEKMTAALDHSNIDGHPKADSDTFCAVNRLGEAMQQLVSEITMATNVV</sequence>
<evidence type="ECO:0000313" key="2">
    <source>
        <dbReference type="EMBL" id="PIK43052.1"/>
    </source>
</evidence>
<gene>
    <name evidence="2" type="ORF">BSL78_20106</name>
</gene>